<dbReference type="InterPro" id="IPR015943">
    <property type="entry name" value="WD40/YVTN_repeat-like_dom_sf"/>
</dbReference>
<keyword evidence="1" id="KW-0853">WD repeat</keyword>
<dbReference type="SUPFAM" id="SSF50978">
    <property type="entry name" value="WD40 repeat-like"/>
    <property type="match status" value="1"/>
</dbReference>
<dbReference type="EMBL" id="JACBKZ010000004">
    <property type="protein sequence ID" value="KAF5951147.1"/>
    <property type="molecule type" value="Genomic_DNA"/>
</dbReference>
<sequence length="253" mass="28522">MTKLKNARDSQIACLNLTMDGLLLATASTKGTLIRIFNTMDGTKLQEVRRGVEKADIFSIALSPNVQWLAVSSDKGIVHLFSLRVRVVGEDSSTCSIAIQIQQCFPTIHLPLMLLFLQVSMPILGCYQSILAQNGHLPSFTYQNTPNSLQHLDLRTLSLFLAWMGGMESIVERFLKLSTTMCVFVFVHSMVTINLMVWSLEIESPVRLSGLKKLIPSFVAEEKVKDNFTMVKEWVDPYEDFKRSMMEIILVIT</sequence>
<keyword evidence="2" id="KW-0677">Repeat</keyword>
<dbReference type="Pfam" id="PF21032">
    <property type="entry name" value="PROPPIN"/>
    <property type="match status" value="1"/>
</dbReference>
<comment type="similarity">
    <text evidence="3">Belongs to the WD repeat PROPPIN family.</text>
</comment>
<organism evidence="4 5">
    <name type="scientific">Camellia sinensis</name>
    <name type="common">Tea plant</name>
    <name type="synonym">Thea sinensis</name>
    <dbReference type="NCBI Taxonomy" id="4442"/>
    <lineage>
        <taxon>Eukaryota</taxon>
        <taxon>Viridiplantae</taxon>
        <taxon>Streptophyta</taxon>
        <taxon>Embryophyta</taxon>
        <taxon>Tracheophyta</taxon>
        <taxon>Spermatophyta</taxon>
        <taxon>Magnoliopsida</taxon>
        <taxon>eudicotyledons</taxon>
        <taxon>Gunneridae</taxon>
        <taxon>Pentapetalae</taxon>
        <taxon>asterids</taxon>
        <taxon>Ericales</taxon>
        <taxon>Theaceae</taxon>
        <taxon>Camellia</taxon>
    </lineage>
</organism>
<gene>
    <name evidence="4" type="ORF">HYC85_009091</name>
</gene>
<dbReference type="AlphaFoldDB" id="A0A7J7HF82"/>
<dbReference type="InterPro" id="IPR048720">
    <property type="entry name" value="PROPPIN"/>
</dbReference>
<evidence type="ECO:0000313" key="5">
    <source>
        <dbReference type="Proteomes" id="UP000593564"/>
    </source>
</evidence>
<evidence type="ECO:0000313" key="4">
    <source>
        <dbReference type="EMBL" id="KAF5951147.1"/>
    </source>
</evidence>
<dbReference type="Gene3D" id="2.130.10.10">
    <property type="entry name" value="YVTN repeat-like/Quinoprotein amine dehydrogenase"/>
    <property type="match status" value="1"/>
</dbReference>
<evidence type="ECO:0000256" key="1">
    <source>
        <dbReference type="ARBA" id="ARBA00022574"/>
    </source>
</evidence>
<protein>
    <submittedName>
        <fullName evidence="4">Uncharacterized protein</fullName>
    </submittedName>
</protein>
<keyword evidence="5" id="KW-1185">Reference proteome</keyword>
<dbReference type="Proteomes" id="UP000593564">
    <property type="component" value="Unassembled WGS sequence"/>
</dbReference>
<dbReference type="PANTHER" id="PTHR11227">
    <property type="entry name" value="WD-REPEAT PROTEIN INTERACTING WITH PHOSPHOINOSIDES WIPI -RELATED"/>
    <property type="match status" value="1"/>
</dbReference>
<name>A0A7J7HF82_CAMSI</name>
<dbReference type="InterPro" id="IPR036322">
    <property type="entry name" value="WD40_repeat_dom_sf"/>
</dbReference>
<accession>A0A7J7HF82</accession>
<proteinExistence type="inferred from homology"/>
<evidence type="ECO:0000256" key="2">
    <source>
        <dbReference type="ARBA" id="ARBA00022737"/>
    </source>
</evidence>
<comment type="caution">
    <text evidence="4">The sequence shown here is derived from an EMBL/GenBank/DDBJ whole genome shotgun (WGS) entry which is preliminary data.</text>
</comment>
<reference evidence="5" key="1">
    <citation type="journal article" date="2020" name="Nat. Commun.">
        <title>Genome assembly of wild tea tree DASZ reveals pedigree and selection history of tea varieties.</title>
        <authorList>
            <person name="Zhang W."/>
            <person name="Zhang Y."/>
            <person name="Qiu H."/>
            <person name="Guo Y."/>
            <person name="Wan H."/>
            <person name="Zhang X."/>
            <person name="Scossa F."/>
            <person name="Alseekh S."/>
            <person name="Zhang Q."/>
            <person name="Wang P."/>
            <person name="Xu L."/>
            <person name="Schmidt M.H."/>
            <person name="Jia X."/>
            <person name="Li D."/>
            <person name="Zhu A."/>
            <person name="Guo F."/>
            <person name="Chen W."/>
            <person name="Ni D."/>
            <person name="Usadel B."/>
            <person name="Fernie A.R."/>
            <person name="Wen W."/>
        </authorList>
    </citation>
    <scope>NUCLEOTIDE SEQUENCE [LARGE SCALE GENOMIC DNA]</scope>
    <source>
        <strain evidence="5">cv. G240</strain>
    </source>
</reference>
<reference evidence="4 5" key="2">
    <citation type="submission" date="2020-07" db="EMBL/GenBank/DDBJ databases">
        <title>Genome assembly of wild tea tree DASZ reveals pedigree and selection history of tea varieties.</title>
        <authorList>
            <person name="Zhang W."/>
        </authorList>
    </citation>
    <scope>NUCLEOTIDE SEQUENCE [LARGE SCALE GENOMIC DNA]</scope>
    <source>
        <strain evidence="5">cv. G240</strain>
        <tissue evidence="4">Leaf</tissue>
    </source>
</reference>
<evidence type="ECO:0000256" key="3">
    <source>
        <dbReference type="ARBA" id="ARBA00025740"/>
    </source>
</evidence>